<dbReference type="RefSeq" id="WP_345634935.1">
    <property type="nucleotide sequence ID" value="NZ_BAABJQ010000021.1"/>
</dbReference>
<dbReference type="SUPFAM" id="SSF52518">
    <property type="entry name" value="Thiamin diphosphate-binding fold (THDP-binding)"/>
    <property type="match status" value="1"/>
</dbReference>
<dbReference type="InterPro" id="IPR011766">
    <property type="entry name" value="TPP_enzyme_TPP-bd"/>
</dbReference>
<evidence type="ECO:0000259" key="1">
    <source>
        <dbReference type="Pfam" id="PF02775"/>
    </source>
</evidence>
<dbReference type="Gene3D" id="3.40.50.970">
    <property type="match status" value="1"/>
</dbReference>
<comment type="caution">
    <text evidence="2">The sequence shown here is derived from an EMBL/GenBank/DDBJ whole genome shotgun (WGS) entry which is preliminary data.</text>
</comment>
<protein>
    <recommendedName>
        <fullName evidence="1">Thiamine pyrophosphate enzyme TPP-binding domain-containing protein</fullName>
    </recommendedName>
</protein>
<reference evidence="3" key="1">
    <citation type="journal article" date="2019" name="Int. J. Syst. Evol. Microbiol.">
        <title>The Global Catalogue of Microorganisms (GCM) 10K type strain sequencing project: providing services to taxonomists for standard genome sequencing and annotation.</title>
        <authorList>
            <consortium name="The Broad Institute Genomics Platform"/>
            <consortium name="The Broad Institute Genome Sequencing Center for Infectious Disease"/>
            <person name="Wu L."/>
            <person name="Ma J."/>
        </authorList>
    </citation>
    <scope>NUCLEOTIDE SEQUENCE [LARGE SCALE GENOMIC DNA]</scope>
    <source>
        <strain evidence="3">JCM 18304</strain>
    </source>
</reference>
<dbReference type="PANTHER" id="PTHR42981">
    <property type="entry name" value="PYRUVATE DEHYDROGENASE [UBIQUINONE]"/>
    <property type="match status" value="1"/>
</dbReference>
<evidence type="ECO:0000313" key="3">
    <source>
        <dbReference type="Proteomes" id="UP001501570"/>
    </source>
</evidence>
<dbReference type="PANTHER" id="PTHR42981:SF2">
    <property type="entry name" value="PYRUVATE DEHYDROGENASE [UBIQUINONE]"/>
    <property type="match status" value="1"/>
</dbReference>
<evidence type="ECO:0000313" key="2">
    <source>
        <dbReference type="EMBL" id="GAA5194230.1"/>
    </source>
</evidence>
<gene>
    <name evidence="2" type="ORF">GCM10023322_58070</name>
</gene>
<sequence length="59" mass="6340">MTAIATWAARHWQVRGGREFYLSGNLASMAPGLPYAIGIQRAYPGRQAVAFVGEAGSRC</sequence>
<keyword evidence="3" id="KW-1185">Reference proteome</keyword>
<feature type="domain" description="Thiamine pyrophosphate enzyme TPP-binding" evidence="1">
    <location>
        <begin position="4"/>
        <end position="56"/>
    </location>
</feature>
<proteinExistence type="predicted"/>
<accession>A0ABP9SEU0</accession>
<organism evidence="2 3">
    <name type="scientific">Rugosimonospora acidiphila</name>
    <dbReference type="NCBI Taxonomy" id="556531"/>
    <lineage>
        <taxon>Bacteria</taxon>
        <taxon>Bacillati</taxon>
        <taxon>Actinomycetota</taxon>
        <taxon>Actinomycetes</taxon>
        <taxon>Micromonosporales</taxon>
        <taxon>Micromonosporaceae</taxon>
        <taxon>Rugosimonospora</taxon>
    </lineage>
</organism>
<dbReference type="Pfam" id="PF02775">
    <property type="entry name" value="TPP_enzyme_C"/>
    <property type="match status" value="1"/>
</dbReference>
<dbReference type="Proteomes" id="UP001501570">
    <property type="component" value="Unassembled WGS sequence"/>
</dbReference>
<dbReference type="InterPro" id="IPR029061">
    <property type="entry name" value="THDP-binding"/>
</dbReference>
<dbReference type="EMBL" id="BAABJQ010000021">
    <property type="protein sequence ID" value="GAA5194230.1"/>
    <property type="molecule type" value="Genomic_DNA"/>
</dbReference>
<name>A0ABP9SEU0_9ACTN</name>
<dbReference type="InterPro" id="IPR047211">
    <property type="entry name" value="POXB-like"/>
</dbReference>